<comment type="caution">
    <text evidence="5">The sequence shown here is derived from an EMBL/GenBank/DDBJ whole genome shotgun (WGS) entry which is preliminary data.</text>
</comment>
<name>A0ABQ1QYP8_9FLAO</name>
<organism evidence="5 6">
    <name type="scientific">Muriicola marianensis</name>
    <dbReference type="NCBI Taxonomy" id="1324801"/>
    <lineage>
        <taxon>Bacteria</taxon>
        <taxon>Pseudomonadati</taxon>
        <taxon>Bacteroidota</taxon>
        <taxon>Flavobacteriia</taxon>
        <taxon>Flavobacteriales</taxon>
        <taxon>Flavobacteriaceae</taxon>
        <taxon>Muriicola</taxon>
    </lineage>
</organism>
<dbReference type="PANTHER" id="PTHR11712">
    <property type="entry name" value="POLYKETIDE SYNTHASE-RELATED"/>
    <property type="match status" value="1"/>
</dbReference>
<dbReference type="Gene3D" id="3.40.47.10">
    <property type="match status" value="1"/>
</dbReference>
<protein>
    <submittedName>
        <fullName evidence="5">Beta-ketoacyl synthase</fullName>
    </submittedName>
</protein>
<dbReference type="RefSeq" id="WP_188370388.1">
    <property type="nucleotide sequence ID" value="NZ_BMFH01000001.1"/>
</dbReference>
<evidence type="ECO:0000256" key="1">
    <source>
        <dbReference type="ARBA" id="ARBA00008467"/>
    </source>
</evidence>
<dbReference type="Pfam" id="PF02801">
    <property type="entry name" value="Ketoacyl-synt_C"/>
    <property type="match status" value="1"/>
</dbReference>
<dbReference type="InterPro" id="IPR016039">
    <property type="entry name" value="Thiolase-like"/>
</dbReference>
<dbReference type="InterPro" id="IPR014030">
    <property type="entry name" value="Ketoacyl_synth_N"/>
</dbReference>
<evidence type="ECO:0000313" key="6">
    <source>
        <dbReference type="Proteomes" id="UP000625780"/>
    </source>
</evidence>
<keyword evidence="2 3" id="KW-0808">Transferase</keyword>
<dbReference type="SMART" id="SM00825">
    <property type="entry name" value="PKS_KS"/>
    <property type="match status" value="1"/>
</dbReference>
<dbReference type="PROSITE" id="PS52004">
    <property type="entry name" value="KS3_2"/>
    <property type="match status" value="1"/>
</dbReference>
<dbReference type="EMBL" id="BMFH01000001">
    <property type="protein sequence ID" value="GGD52041.1"/>
    <property type="molecule type" value="Genomic_DNA"/>
</dbReference>
<dbReference type="Proteomes" id="UP000625780">
    <property type="component" value="Unassembled WGS sequence"/>
</dbReference>
<dbReference type="InterPro" id="IPR020841">
    <property type="entry name" value="PKS_Beta-ketoAc_synthase_dom"/>
</dbReference>
<keyword evidence="6" id="KW-1185">Reference proteome</keyword>
<dbReference type="InterPro" id="IPR014031">
    <property type="entry name" value="Ketoacyl_synth_C"/>
</dbReference>
<evidence type="ECO:0000259" key="4">
    <source>
        <dbReference type="PROSITE" id="PS52004"/>
    </source>
</evidence>
<dbReference type="Pfam" id="PF00109">
    <property type="entry name" value="ketoacyl-synt"/>
    <property type="match status" value="1"/>
</dbReference>
<evidence type="ECO:0000256" key="2">
    <source>
        <dbReference type="ARBA" id="ARBA00022679"/>
    </source>
</evidence>
<sequence length="387" mass="41630">MALKTPVSIVAIESLSALGMGREKVWSAYLSHKHGIEERSFPGEKAWVAPISPEYSDSLEEVRRSQSHYRKLDETVIFALTVSRKVVRSARWDKNDNFGINIGSSRGATGIFESHHGQFLQEGTTSPWTSPVTTLGNISSWVAHDLQTTGPEISHSITCSTALHALLNGVAWIQGGMADRFLVGGSEAPLTPFTVAQMKALKIYAKSGGPFPCRALDLNKDENTMVLGEGAVMACLEAGNSAESLALIDGVGYSTEILESSVSISTEADCFQRSMQMALGDLHASEVDAVVMHAPGTIKGDESEFRAVEKVFGQDTPLLTSNKWMIGHTLGASGMLSLELAVLMLQHQVFIPLPYSGDKPMSKSLNRILVNAVGFGGNAVSILLKRP</sequence>
<evidence type="ECO:0000313" key="5">
    <source>
        <dbReference type="EMBL" id="GGD52041.1"/>
    </source>
</evidence>
<gene>
    <name evidence="5" type="ORF">GCM10011361_18440</name>
</gene>
<reference evidence="6" key="1">
    <citation type="journal article" date="2019" name="Int. J. Syst. Evol. Microbiol.">
        <title>The Global Catalogue of Microorganisms (GCM) 10K type strain sequencing project: providing services to taxonomists for standard genome sequencing and annotation.</title>
        <authorList>
            <consortium name="The Broad Institute Genomics Platform"/>
            <consortium name="The Broad Institute Genome Sequencing Center for Infectious Disease"/>
            <person name="Wu L."/>
            <person name="Ma J."/>
        </authorList>
    </citation>
    <scope>NUCLEOTIDE SEQUENCE [LARGE SCALE GENOMIC DNA]</scope>
    <source>
        <strain evidence="6">CGMCC 1.12606</strain>
    </source>
</reference>
<evidence type="ECO:0000256" key="3">
    <source>
        <dbReference type="RuleBase" id="RU003694"/>
    </source>
</evidence>
<comment type="similarity">
    <text evidence="1 3">Belongs to the thiolase-like superfamily. Beta-ketoacyl-ACP synthases family.</text>
</comment>
<feature type="domain" description="Ketosynthase family 3 (KS3)" evidence="4">
    <location>
        <begin position="4"/>
        <end position="386"/>
    </location>
</feature>
<dbReference type="SUPFAM" id="SSF53901">
    <property type="entry name" value="Thiolase-like"/>
    <property type="match status" value="1"/>
</dbReference>
<dbReference type="PANTHER" id="PTHR11712:SF336">
    <property type="entry name" value="3-OXOACYL-[ACYL-CARRIER-PROTEIN] SYNTHASE, MITOCHONDRIAL"/>
    <property type="match status" value="1"/>
</dbReference>
<proteinExistence type="inferred from homology"/>
<accession>A0ABQ1QYP8</accession>
<dbReference type="InterPro" id="IPR000794">
    <property type="entry name" value="Beta-ketoacyl_synthase"/>
</dbReference>